<dbReference type="AlphaFoldDB" id="A0A699IYH6"/>
<evidence type="ECO:0000256" key="2">
    <source>
        <dbReference type="ARBA" id="ARBA00022730"/>
    </source>
</evidence>
<dbReference type="InterPro" id="IPR000218">
    <property type="entry name" value="Ribosomal_uL14"/>
</dbReference>
<dbReference type="PANTHER" id="PTHR11761:SF3">
    <property type="entry name" value="LARGE RIBOSOMAL SUBUNIT PROTEIN UL14M"/>
    <property type="match status" value="1"/>
</dbReference>
<evidence type="ECO:0000256" key="7">
    <source>
        <dbReference type="SAM" id="MobiDB-lite"/>
    </source>
</evidence>
<organism evidence="8">
    <name type="scientific">Tanacetum cinerariifolium</name>
    <name type="common">Dalmatian daisy</name>
    <name type="synonym">Chrysanthemum cinerariifolium</name>
    <dbReference type="NCBI Taxonomy" id="118510"/>
    <lineage>
        <taxon>Eukaryota</taxon>
        <taxon>Viridiplantae</taxon>
        <taxon>Streptophyta</taxon>
        <taxon>Embryophyta</taxon>
        <taxon>Tracheophyta</taxon>
        <taxon>Spermatophyta</taxon>
        <taxon>Magnoliopsida</taxon>
        <taxon>eudicotyledons</taxon>
        <taxon>Gunneridae</taxon>
        <taxon>Pentapetalae</taxon>
        <taxon>asterids</taxon>
        <taxon>campanulids</taxon>
        <taxon>Asterales</taxon>
        <taxon>Asteraceae</taxon>
        <taxon>Asteroideae</taxon>
        <taxon>Anthemideae</taxon>
        <taxon>Anthemidinae</taxon>
        <taxon>Tanacetum</taxon>
    </lineage>
</organism>
<comment type="similarity">
    <text evidence="1 6">Belongs to the universal ribosomal protein uL14 family.</text>
</comment>
<keyword evidence="4 6" id="KW-0689">Ribosomal protein</keyword>
<dbReference type="Gene3D" id="2.40.150.20">
    <property type="entry name" value="Ribosomal protein L14"/>
    <property type="match status" value="1"/>
</dbReference>
<dbReference type="GO" id="GO:0005762">
    <property type="term" value="C:mitochondrial large ribosomal subunit"/>
    <property type="evidence" value="ECO:0007669"/>
    <property type="project" value="TreeGrafter"/>
</dbReference>
<dbReference type="SMART" id="SM01374">
    <property type="entry name" value="Ribosomal_L14"/>
    <property type="match status" value="1"/>
</dbReference>
<dbReference type="GO" id="GO:0006412">
    <property type="term" value="P:translation"/>
    <property type="evidence" value="ECO:0007669"/>
    <property type="project" value="InterPro"/>
</dbReference>
<keyword evidence="2" id="KW-0699">rRNA-binding</keyword>
<evidence type="ECO:0000256" key="5">
    <source>
        <dbReference type="ARBA" id="ARBA00023274"/>
    </source>
</evidence>
<accession>A0A699IYH6</accession>
<feature type="compositionally biased region" description="Basic and acidic residues" evidence="7">
    <location>
        <begin position="1"/>
        <end position="14"/>
    </location>
</feature>
<sequence>NKDFTNEIHSDSGRQLRGKTSYVHKGKKDARLRDTIVALVNESQPGRKVKKGQVVYGVVVGASMLKGRYNGSEVKFDDNVIVLVNDNILH</sequence>
<dbReference type="PANTHER" id="PTHR11761">
    <property type="entry name" value="50S/60S RIBOSOMAL PROTEIN L14/L23"/>
    <property type="match status" value="1"/>
</dbReference>
<evidence type="ECO:0000256" key="1">
    <source>
        <dbReference type="ARBA" id="ARBA00010745"/>
    </source>
</evidence>
<feature type="region of interest" description="Disordered" evidence="7">
    <location>
        <begin position="1"/>
        <end position="24"/>
    </location>
</feature>
<evidence type="ECO:0000256" key="3">
    <source>
        <dbReference type="ARBA" id="ARBA00022884"/>
    </source>
</evidence>
<keyword evidence="5 6" id="KW-0687">Ribonucleoprotein</keyword>
<dbReference type="SUPFAM" id="SSF50193">
    <property type="entry name" value="Ribosomal protein L14"/>
    <property type="match status" value="1"/>
</dbReference>
<evidence type="ECO:0000256" key="6">
    <source>
        <dbReference type="RuleBase" id="RU003949"/>
    </source>
</evidence>
<keyword evidence="3" id="KW-0694">RNA-binding</keyword>
<dbReference type="InterPro" id="IPR036853">
    <property type="entry name" value="Ribosomal_uL14_sf"/>
</dbReference>
<dbReference type="Pfam" id="PF00238">
    <property type="entry name" value="Ribosomal_L14"/>
    <property type="match status" value="1"/>
</dbReference>
<feature type="non-terminal residue" evidence="8">
    <location>
        <position position="1"/>
    </location>
</feature>
<dbReference type="InterPro" id="IPR019972">
    <property type="entry name" value="Ribosomal_uL14_CS"/>
</dbReference>
<name>A0A699IYH6_TANCI</name>
<dbReference type="PROSITE" id="PS00049">
    <property type="entry name" value="RIBOSOMAL_L14"/>
    <property type="match status" value="1"/>
</dbReference>
<evidence type="ECO:0000313" key="8">
    <source>
        <dbReference type="EMBL" id="GEZ96838.1"/>
    </source>
</evidence>
<protein>
    <submittedName>
        <fullName evidence="8">50S ribosomal protein HLP, mitochondrial-like</fullName>
    </submittedName>
</protein>
<dbReference type="GO" id="GO:0003735">
    <property type="term" value="F:structural constituent of ribosome"/>
    <property type="evidence" value="ECO:0007669"/>
    <property type="project" value="InterPro"/>
</dbReference>
<proteinExistence type="inferred from homology"/>
<gene>
    <name evidence="8" type="ORF">Tci_568811</name>
</gene>
<dbReference type="EMBL" id="BKCJ010349110">
    <property type="protein sequence ID" value="GEZ96838.1"/>
    <property type="molecule type" value="Genomic_DNA"/>
</dbReference>
<evidence type="ECO:0000256" key="4">
    <source>
        <dbReference type="ARBA" id="ARBA00022980"/>
    </source>
</evidence>
<reference evidence="8" key="1">
    <citation type="journal article" date="2019" name="Sci. Rep.">
        <title>Draft genome of Tanacetum cinerariifolium, the natural source of mosquito coil.</title>
        <authorList>
            <person name="Yamashiro T."/>
            <person name="Shiraishi A."/>
            <person name="Satake H."/>
            <person name="Nakayama K."/>
        </authorList>
    </citation>
    <scope>NUCLEOTIDE SEQUENCE</scope>
</reference>
<comment type="caution">
    <text evidence="8">The sequence shown here is derived from an EMBL/GenBank/DDBJ whole genome shotgun (WGS) entry which is preliminary data.</text>
</comment>
<dbReference type="GO" id="GO:0070180">
    <property type="term" value="F:large ribosomal subunit rRNA binding"/>
    <property type="evidence" value="ECO:0007669"/>
    <property type="project" value="TreeGrafter"/>
</dbReference>